<evidence type="ECO:0000259" key="1">
    <source>
        <dbReference type="PROSITE" id="PS51819"/>
    </source>
</evidence>
<dbReference type="EMBL" id="CAJRAY010000005">
    <property type="protein sequence ID" value="CAG5077205.1"/>
    <property type="molecule type" value="Genomic_DNA"/>
</dbReference>
<name>A0ABN7RKC4_THEXY</name>
<protein>
    <submittedName>
        <fullName evidence="2">Glyoxalase/bleomycin resistance protein/dioxygenase</fullName>
    </submittedName>
</protein>
<dbReference type="SUPFAM" id="SSF54593">
    <property type="entry name" value="Glyoxalase/Bleomycin resistance protein/Dihydroxybiphenyl dioxygenase"/>
    <property type="match status" value="1"/>
</dbReference>
<keyword evidence="3" id="KW-1185">Reference proteome</keyword>
<gene>
    <name evidence="2" type="primary">txxe 419</name>
    <name evidence="2" type="ORF">TXXE_01280</name>
</gene>
<organism evidence="2 3">
    <name type="scientific">Thermobacillus xylanilyticus</name>
    <dbReference type="NCBI Taxonomy" id="76633"/>
    <lineage>
        <taxon>Bacteria</taxon>
        <taxon>Bacillati</taxon>
        <taxon>Bacillota</taxon>
        <taxon>Bacilli</taxon>
        <taxon>Bacillales</taxon>
        <taxon>Paenibacillaceae</taxon>
        <taxon>Thermobacillus</taxon>
    </lineage>
</organism>
<dbReference type="Proteomes" id="UP000681526">
    <property type="component" value="Unassembled WGS sequence"/>
</dbReference>
<proteinExistence type="predicted"/>
<sequence>MTSGQIKYVHTNLVAKDWRKLADFYINVFGCKPLYPERDLSGAWIDKVTGIENVRIRGMHLALPGYEEGGPTLEIFEYEPDSLRDLPNKINHQGFGHIAFHADSVEDVLNRLIEHGGKPLGEVVTWKYEGIGTLTVVYAADPEGNFIEIQNWS</sequence>
<dbReference type="InterPro" id="IPR037523">
    <property type="entry name" value="VOC_core"/>
</dbReference>
<dbReference type="Pfam" id="PF00903">
    <property type="entry name" value="Glyoxalase"/>
    <property type="match status" value="1"/>
</dbReference>
<evidence type="ECO:0000313" key="3">
    <source>
        <dbReference type="Proteomes" id="UP000681526"/>
    </source>
</evidence>
<comment type="caution">
    <text evidence="2">The sequence shown here is derived from an EMBL/GenBank/DDBJ whole genome shotgun (WGS) entry which is preliminary data.</text>
</comment>
<feature type="domain" description="VOC" evidence="1">
    <location>
        <begin position="7"/>
        <end position="152"/>
    </location>
</feature>
<dbReference type="Gene3D" id="3.10.180.10">
    <property type="entry name" value="2,3-Dihydroxybiphenyl 1,2-Dioxygenase, domain 1"/>
    <property type="match status" value="1"/>
</dbReference>
<accession>A0ABN7RKC4</accession>
<evidence type="ECO:0000313" key="2">
    <source>
        <dbReference type="EMBL" id="CAG5077205.1"/>
    </source>
</evidence>
<dbReference type="InterPro" id="IPR004360">
    <property type="entry name" value="Glyas_Fos-R_dOase_dom"/>
</dbReference>
<dbReference type="InterPro" id="IPR029068">
    <property type="entry name" value="Glyas_Bleomycin-R_OHBP_Dase"/>
</dbReference>
<dbReference type="RefSeq" id="WP_213483149.1">
    <property type="nucleotide sequence ID" value="NZ_CAJRAY010000005.1"/>
</dbReference>
<reference evidence="2 3" key="1">
    <citation type="submission" date="2021-04" db="EMBL/GenBank/DDBJ databases">
        <authorList>
            <person name="Rakotoarivonina H."/>
        </authorList>
    </citation>
    <scope>NUCLEOTIDE SEQUENCE [LARGE SCALE GENOMIC DNA]</scope>
    <source>
        <strain evidence="2 3">XE</strain>
    </source>
</reference>
<dbReference type="PROSITE" id="PS51819">
    <property type="entry name" value="VOC"/>
    <property type="match status" value="1"/>
</dbReference>